<sequence>MVSSLSDILCTKCTKAGCHATCSGCEQSFCERHFIKHRLCLSEQADKLHDDYDQFQEDLTRNNFQYSLLSNIDTWERNSIIQIQQTAEKARKDFQKMMRKIRNEMKTTLKTVVSDFVASATADNYTETELTRWNDQLAELRRLIENSSSVSIVEDKQSPSLISAIQITTSNENPIWILPRESFRLIFGPGELSDDRRVVTQSNYRAGLSQISGTNEYSSGKHSIRFLIEKKDSKNIFIGISSSAKQNHSPAFDHSLHGWWNLNYMIINGESTGDGNQHDLIETGDELTLTIDCDHHQIQLRHHRTKQSMSISIKDGLCAFPWKILVRLHSAGDCVRILD</sequence>
<dbReference type="OrthoDB" id="10000906at2759"/>
<evidence type="ECO:0000313" key="1">
    <source>
        <dbReference type="EMBL" id="CAF0851106.1"/>
    </source>
</evidence>
<reference evidence="1" key="1">
    <citation type="submission" date="2021-02" db="EMBL/GenBank/DDBJ databases">
        <authorList>
            <person name="Nowell W R."/>
        </authorList>
    </citation>
    <scope>NUCLEOTIDE SEQUENCE</scope>
</reference>
<organism evidence="1 4">
    <name type="scientific">Adineta ricciae</name>
    <name type="common">Rotifer</name>
    <dbReference type="NCBI Taxonomy" id="249248"/>
    <lineage>
        <taxon>Eukaryota</taxon>
        <taxon>Metazoa</taxon>
        <taxon>Spiralia</taxon>
        <taxon>Gnathifera</taxon>
        <taxon>Rotifera</taxon>
        <taxon>Eurotatoria</taxon>
        <taxon>Bdelloidea</taxon>
        <taxon>Adinetida</taxon>
        <taxon>Adinetidae</taxon>
        <taxon>Adineta</taxon>
    </lineage>
</organism>
<evidence type="ECO:0000313" key="3">
    <source>
        <dbReference type="Proteomes" id="UP000663828"/>
    </source>
</evidence>
<gene>
    <name evidence="1" type="ORF">EDS130_LOCUS7321</name>
    <name evidence="2" type="ORF">XAT740_LOCUS51527</name>
</gene>
<comment type="caution">
    <text evidence="1">The sequence shown here is derived from an EMBL/GenBank/DDBJ whole genome shotgun (WGS) entry which is preliminary data.</text>
</comment>
<dbReference type="Proteomes" id="UP000663828">
    <property type="component" value="Unassembled WGS sequence"/>
</dbReference>
<accession>A0A813WBR3</accession>
<name>A0A813WBR3_ADIRI</name>
<evidence type="ECO:0000313" key="2">
    <source>
        <dbReference type="EMBL" id="CAF1630223.1"/>
    </source>
</evidence>
<dbReference type="Proteomes" id="UP000663852">
    <property type="component" value="Unassembled WGS sequence"/>
</dbReference>
<dbReference type="EMBL" id="CAJNOJ010000022">
    <property type="protein sequence ID" value="CAF0851106.1"/>
    <property type="molecule type" value="Genomic_DNA"/>
</dbReference>
<dbReference type="Gene3D" id="2.60.120.920">
    <property type="match status" value="1"/>
</dbReference>
<dbReference type="AlphaFoldDB" id="A0A813WBR3"/>
<dbReference type="EMBL" id="CAJNOR010008216">
    <property type="protein sequence ID" value="CAF1630223.1"/>
    <property type="molecule type" value="Genomic_DNA"/>
</dbReference>
<keyword evidence="3" id="KW-1185">Reference proteome</keyword>
<dbReference type="InterPro" id="IPR043136">
    <property type="entry name" value="B30.2/SPRY_sf"/>
</dbReference>
<proteinExistence type="predicted"/>
<evidence type="ECO:0008006" key="5">
    <source>
        <dbReference type="Google" id="ProtNLM"/>
    </source>
</evidence>
<protein>
    <recommendedName>
        <fullName evidence="5">B box-type domain-containing protein</fullName>
    </recommendedName>
</protein>
<evidence type="ECO:0000313" key="4">
    <source>
        <dbReference type="Proteomes" id="UP000663852"/>
    </source>
</evidence>